<keyword evidence="7 10" id="KW-0472">Membrane</keyword>
<dbReference type="GO" id="GO:0033612">
    <property type="term" value="F:receptor serine/threonine kinase binding"/>
    <property type="evidence" value="ECO:0007669"/>
    <property type="project" value="TreeGrafter"/>
</dbReference>
<evidence type="ECO:0000256" key="3">
    <source>
        <dbReference type="ARBA" id="ARBA00022692"/>
    </source>
</evidence>
<dbReference type="Pfam" id="PF07714">
    <property type="entry name" value="PK_Tyr_Ser-Thr"/>
    <property type="match status" value="1"/>
</dbReference>
<keyword evidence="2" id="KW-0433">Leucine-rich repeat</keyword>
<reference evidence="13" key="2">
    <citation type="submission" date="2023-06" db="EMBL/GenBank/DDBJ databases">
        <authorList>
            <person name="Ma L."/>
            <person name="Liu K.-W."/>
            <person name="Li Z."/>
            <person name="Hsiao Y.-Y."/>
            <person name="Qi Y."/>
            <person name="Fu T."/>
            <person name="Tang G."/>
            <person name="Zhang D."/>
            <person name="Sun W.-H."/>
            <person name="Liu D.-K."/>
            <person name="Li Y."/>
            <person name="Chen G.-Z."/>
            <person name="Liu X.-D."/>
            <person name="Liao X.-Y."/>
            <person name="Jiang Y.-T."/>
            <person name="Yu X."/>
            <person name="Hao Y."/>
            <person name="Huang J."/>
            <person name="Zhao X.-W."/>
            <person name="Ke S."/>
            <person name="Chen Y.-Y."/>
            <person name="Wu W.-L."/>
            <person name="Hsu J.-L."/>
            <person name="Lin Y.-F."/>
            <person name="Huang M.-D."/>
            <person name="Li C.-Y."/>
            <person name="Huang L."/>
            <person name="Wang Z.-W."/>
            <person name="Zhao X."/>
            <person name="Zhong W.-Y."/>
            <person name="Peng D.-H."/>
            <person name="Ahmad S."/>
            <person name="Lan S."/>
            <person name="Zhang J.-S."/>
            <person name="Tsai W.-C."/>
            <person name="Van De Peer Y."/>
            <person name="Liu Z.-J."/>
        </authorList>
    </citation>
    <scope>NUCLEOTIDE SEQUENCE</scope>
    <source>
        <strain evidence="13">CP</strain>
        <tissue evidence="13">Leaves</tissue>
    </source>
</reference>
<keyword evidence="14" id="KW-1185">Reference proteome</keyword>
<evidence type="ECO:0000256" key="2">
    <source>
        <dbReference type="ARBA" id="ARBA00022614"/>
    </source>
</evidence>
<dbReference type="SUPFAM" id="SSF56112">
    <property type="entry name" value="Protein kinase-like (PK-like)"/>
    <property type="match status" value="1"/>
</dbReference>
<dbReference type="InterPro" id="IPR011009">
    <property type="entry name" value="Kinase-like_dom_sf"/>
</dbReference>
<evidence type="ECO:0000256" key="10">
    <source>
        <dbReference type="SAM" id="Phobius"/>
    </source>
</evidence>
<dbReference type="GO" id="GO:0004674">
    <property type="term" value="F:protein serine/threonine kinase activity"/>
    <property type="evidence" value="ECO:0007669"/>
    <property type="project" value="UniProtKB-EC"/>
</dbReference>
<dbReference type="Gene3D" id="3.30.200.20">
    <property type="entry name" value="Phosphorylase Kinase, domain 1"/>
    <property type="match status" value="1"/>
</dbReference>
<dbReference type="InterPro" id="IPR032675">
    <property type="entry name" value="LRR_dom_sf"/>
</dbReference>
<keyword evidence="8 13" id="KW-0675">Receptor</keyword>
<keyword evidence="13" id="KW-0418">Kinase</keyword>
<dbReference type="Gene3D" id="3.80.10.10">
    <property type="entry name" value="Ribonuclease Inhibitor"/>
    <property type="match status" value="3"/>
</dbReference>
<dbReference type="FunFam" id="1.10.510.10:FF:000725">
    <property type="entry name" value="Putative LRR receptor-like serine/threonine-protein kinase"/>
    <property type="match status" value="1"/>
</dbReference>
<keyword evidence="9" id="KW-0325">Glycoprotein</keyword>
<feature type="domain" description="Protein kinase" evidence="12">
    <location>
        <begin position="590"/>
        <end position="878"/>
    </location>
</feature>
<gene>
    <name evidence="13" type="ORF">QJS10_CPA01g02622</name>
</gene>
<dbReference type="PANTHER" id="PTHR48056:SF13">
    <property type="entry name" value="PROTEIN KINASE DOMAIN-CONTAINING PROTEIN"/>
    <property type="match status" value="1"/>
</dbReference>
<dbReference type="PANTHER" id="PTHR48056">
    <property type="entry name" value="LRR RECEPTOR-LIKE SERINE/THREONINE-PROTEIN KINASE-RELATED"/>
    <property type="match status" value="1"/>
</dbReference>
<dbReference type="FunFam" id="3.30.200.20:FF:000450">
    <property type="entry name" value="Putative LRR receptor-like serine/threonine-protein kinase"/>
    <property type="match status" value="1"/>
</dbReference>
<dbReference type="InterPro" id="IPR003591">
    <property type="entry name" value="Leu-rich_rpt_typical-subtyp"/>
</dbReference>
<evidence type="ECO:0000313" key="13">
    <source>
        <dbReference type="EMBL" id="KAK1324335.1"/>
    </source>
</evidence>
<evidence type="ECO:0000256" key="4">
    <source>
        <dbReference type="ARBA" id="ARBA00022729"/>
    </source>
</evidence>
<feature type="transmembrane region" description="Helical" evidence="10">
    <location>
        <begin position="507"/>
        <end position="531"/>
    </location>
</feature>
<dbReference type="Proteomes" id="UP001180020">
    <property type="component" value="Unassembled WGS sequence"/>
</dbReference>
<reference evidence="13" key="1">
    <citation type="journal article" date="2023" name="Nat. Commun.">
        <title>Diploid and tetraploid genomes of Acorus and the evolution of monocots.</title>
        <authorList>
            <person name="Ma L."/>
            <person name="Liu K.W."/>
            <person name="Li Z."/>
            <person name="Hsiao Y.Y."/>
            <person name="Qi Y."/>
            <person name="Fu T."/>
            <person name="Tang G.D."/>
            <person name="Zhang D."/>
            <person name="Sun W.H."/>
            <person name="Liu D.K."/>
            <person name="Li Y."/>
            <person name="Chen G.Z."/>
            <person name="Liu X.D."/>
            <person name="Liao X.Y."/>
            <person name="Jiang Y.T."/>
            <person name="Yu X."/>
            <person name="Hao Y."/>
            <person name="Huang J."/>
            <person name="Zhao X.W."/>
            <person name="Ke S."/>
            <person name="Chen Y.Y."/>
            <person name="Wu W.L."/>
            <person name="Hsu J.L."/>
            <person name="Lin Y.F."/>
            <person name="Huang M.D."/>
            <person name="Li C.Y."/>
            <person name="Huang L."/>
            <person name="Wang Z.W."/>
            <person name="Zhao X."/>
            <person name="Zhong W.Y."/>
            <person name="Peng D.H."/>
            <person name="Ahmad S."/>
            <person name="Lan S."/>
            <person name="Zhang J.S."/>
            <person name="Tsai W.C."/>
            <person name="Van de Peer Y."/>
            <person name="Liu Z.J."/>
        </authorList>
    </citation>
    <scope>NUCLEOTIDE SEQUENCE</scope>
    <source>
        <strain evidence="13">CP</strain>
    </source>
</reference>
<dbReference type="SMART" id="SM00369">
    <property type="entry name" value="LRR_TYP"/>
    <property type="match status" value="4"/>
</dbReference>
<evidence type="ECO:0000313" key="14">
    <source>
        <dbReference type="Proteomes" id="UP001180020"/>
    </source>
</evidence>
<keyword evidence="4 11" id="KW-0732">Signal</keyword>
<proteinExistence type="predicted"/>
<organism evidence="13 14">
    <name type="scientific">Acorus calamus</name>
    <name type="common">Sweet flag</name>
    <dbReference type="NCBI Taxonomy" id="4465"/>
    <lineage>
        <taxon>Eukaryota</taxon>
        <taxon>Viridiplantae</taxon>
        <taxon>Streptophyta</taxon>
        <taxon>Embryophyta</taxon>
        <taxon>Tracheophyta</taxon>
        <taxon>Spermatophyta</taxon>
        <taxon>Magnoliopsida</taxon>
        <taxon>Liliopsida</taxon>
        <taxon>Acoraceae</taxon>
        <taxon>Acorus</taxon>
    </lineage>
</organism>
<dbReference type="Pfam" id="PF23598">
    <property type="entry name" value="LRR_14"/>
    <property type="match status" value="1"/>
</dbReference>
<evidence type="ECO:0000256" key="1">
    <source>
        <dbReference type="ARBA" id="ARBA00004167"/>
    </source>
</evidence>
<evidence type="ECO:0000256" key="8">
    <source>
        <dbReference type="ARBA" id="ARBA00023170"/>
    </source>
</evidence>
<dbReference type="InterPro" id="IPR001245">
    <property type="entry name" value="Ser-Thr/Tyr_kinase_cat_dom"/>
</dbReference>
<dbReference type="GO" id="GO:0016020">
    <property type="term" value="C:membrane"/>
    <property type="evidence" value="ECO:0007669"/>
    <property type="project" value="UniProtKB-SubCell"/>
</dbReference>
<protein>
    <submittedName>
        <fullName evidence="13">LRR receptor-like serine/threonine-protein kinase</fullName>
    </submittedName>
</protein>
<evidence type="ECO:0000259" key="12">
    <source>
        <dbReference type="PROSITE" id="PS50011"/>
    </source>
</evidence>
<dbReference type="AlphaFoldDB" id="A0AAV9FEQ8"/>
<name>A0AAV9FEQ8_ACOCL</name>
<evidence type="ECO:0000256" key="11">
    <source>
        <dbReference type="SAM" id="SignalP"/>
    </source>
</evidence>
<dbReference type="InterPro" id="IPR001611">
    <property type="entry name" value="Leu-rich_rpt"/>
</dbReference>
<keyword evidence="3 10" id="KW-0812">Transmembrane</keyword>
<dbReference type="Pfam" id="PF08263">
    <property type="entry name" value="LRRNT_2"/>
    <property type="match status" value="1"/>
</dbReference>
<dbReference type="PROSITE" id="PS50011">
    <property type="entry name" value="PROTEIN_KINASE_DOM"/>
    <property type="match status" value="1"/>
</dbReference>
<evidence type="ECO:0000256" key="6">
    <source>
        <dbReference type="ARBA" id="ARBA00022989"/>
    </source>
</evidence>
<dbReference type="SUPFAM" id="SSF52058">
    <property type="entry name" value="L domain-like"/>
    <property type="match status" value="2"/>
</dbReference>
<evidence type="ECO:0000256" key="9">
    <source>
        <dbReference type="ARBA" id="ARBA00023180"/>
    </source>
</evidence>
<keyword evidence="6 10" id="KW-1133">Transmembrane helix</keyword>
<dbReference type="InterPro" id="IPR050647">
    <property type="entry name" value="Plant_LRR-RLKs"/>
</dbReference>
<accession>A0AAV9FEQ8</accession>
<dbReference type="InterPro" id="IPR013210">
    <property type="entry name" value="LRR_N_plant-typ"/>
</dbReference>
<dbReference type="GO" id="GO:0005524">
    <property type="term" value="F:ATP binding"/>
    <property type="evidence" value="ECO:0007669"/>
    <property type="project" value="InterPro"/>
</dbReference>
<dbReference type="FunFam" id="3.80.10.10:FF:000275">
    <property type="entry name" value="Leucine-rich repeat receptor-like protein kinase"/>
    <property type="match status" value="1"/>
</dbReference>
<dbReference type="InterPro" id="IPR055414">
    <property type="entry name" value="LRR_R13L4/SHOC2-like"/>
</dbReference>
<feature type="chain" id="PRO_5043742977" evidence="11">
    <location>
        <begin position="20"/>
        <end position="878"/>
    </location>
</feature>
<sequence>MNNLRRLTLLLLFISLASAATEKQILLEFKSAVTDDPLGVLRSWDPSPGRSPCSDFAGVTCNASGSVVKILLHRTNLSGTLAPTLSGLRSLQILSLFGNRFSGDIPPEFASIGTLRKINLSENALSGPVPGFLGDLPSLRLLDLSGNAFDGKIPEELFKNCFRTRFVSLARNGLSGPIPSSVSNCHNLVGFDISRNRLIGGFPIPDICAPPDLAFVSVAGNSLSGDIDGRVFASGCRNLEFLNIGGNSFTGAVPLELLGLRNLTYFNASRNAFQGELPEIGACGDRLQVIDVSLNNLSGSIGLGVLNCRGLRVLDLGLNRLDGTIPPEIGNLKSLSVLKLGNNLIGGRILEEIGSIELLQILDLHDLQLVGGIPASISYCRFLLQLDVSGNNLVGEIPQTLYNMTYLEFLDLHRNRLNGSIPSSLGELSRVRFLDLSESSLSGPIPSSLGNLTLLTHFNVSYNLLTGAIPTMTGFQNFGPTAFSHNIGLCGSPLDTPCKTGGKRTRLLSLSAIIAIVAAAVILTGVCVITMMNVRARRRRRTEDDVIMVSESTPPTSTGGPNVIIGKLVLFSKSLPSRYEDWEAGTKALLDKDCLIGGGSIGTVYKTSFEGGVSVAVKKLETLGRIRSQEEFEHEIGQLGNLRHQNLVAFQGYYWSSTMQLILSEYVPNGNLYQHLHGLSYLATSSGSSSSRGRLDWSRRFRIALGTAKAIAYLHHDCKPQILHLNIKSKNILLDEHFEAKLSDYGLTKLLPVLGSLTKFHTAVGYVAPELASQSLSFSDKCDVYSFGVVLLEIVTGREPVESMVTGEVVVLCDHLRASLEQGVASDCFDGALCGVAEGELVQVLKLGLICTSDAPSRRPSMAEVVQVLESIQPGAQP</sequence>
<dbReference type="Gene3D" id="1.10.510.10">
    <property type="entry name" value="Transferase(Phosphotransferase) domain 1"/>
    <property type="match status" value="1"/>
</dbReference>
<feature type="signal peptide" evidence="11">
    <location>
        <begin position="1"/>
        <end position="19"/>
    </location>
</feature>
<dbReference type="InterPro" id="IPR000719">
    <property type="entry name" value="Prot_kinase_dom"/>
</dbReference>
<evidence type="ECO:0000256" key="5">
    <source>
        <dbReference type="ARBA" id="ARBA00022737"/>
    </source>
</evidence>
<dbReference type="Pfam" id="PF00560">
    <property type="entry name" value="LRR_1"/>
    <property type="match status" value="2"/>
</dbReference>
<keyword evidence="13" id="KW-0808">Transferase</keyword>
<comment type="caution">
    <text evidence="13">The sequence shown here is derived from an EMBL/GenBank/DDBJ whole genome shotgun (WGS) entry which is preliminary data.</text>
</comment>
<keyword evidence="5" id="KW-0677">Repeat</keyword>
<dbReference type="EMBL" id="JAUJYO010000001">
    <property type="protein sequence ID" value="KAK1324335.1"/>
    <property type="molecule type" value="Genomic_DNA"/>
</dbReference>
<comment type="subcellular location">
    <subcellularLocation>
        <location evidence="1">Membrane</location>
        <topology evidence="1">Single-pass membrane protein</topology>
    </subcellularLocation>
</comment>
<dbReference type="FunFam" id="3.80.10.10:FF:000095">
    <property type="entry name" value="LRR receptor-like serine/threonine-protein kinase GSO1"/>
    <property type="match status" value="1"/>
</dbReference>
<dbReference type="CDD" id="cd14066">
    <property type="entry name" value="STKc_IRAK"/>
    <property type="match status" value="1"/>
</dbReference>
<evidence type="ECO:0000256" key="7">
    <source>
        <dbReference type="ARBA" id="ARBA00023136"/>
    </source>
</evidence>